<dbReference type="Pfam" id="PF09479">
    <property type="entry name" value="Flg_new"/>
    <property type="match status" value="2"/>
</dbReference>
<protein>
    <submittedName>
        <fullName evidence="5">InlB B-repeat-containing protein</fullName>
    </submittedName>
</protein>
<feature type="domain" description="Bacterial repeat" evidence="4">
    <location>
        <begin position="1307"/>
        <end position="1365"/>
    </location>
</feature>
<keyword evidence="6" id="KW-1185">Reference proteome</keyword>
<dbReference type="InterPro" id="IPR013378">
    <property type="entry name" value="InlB-like_B-rpt"/>
</dbReference>
<dbReference type="InterPro" id="IPR042229">
    <property type="entry name" value="Listeria/Bacterioides_rpt_sf"/>
</dbReference>
<dbReference type="GO" id="GO:0030313">
    <property type="term" value="C:cell envelope"/>
    <property type="evidence" value="ECO:0007669"/>
    <property type="project" value="UniProtKB-SubCell"/>
</dbReference>
<accession>A0AAW9MXV0</accession>
<reference evidence="5 6" key="1">
    <citation type="submission" date="2024-01" db="EMBL/GenBank/DDBJ databases">
        <title>Complete genome sequence of Citroniella saccharovorans strain M6.X9, isolated from human fecal sample.</title>
        <authorList>
            <person name="Cheng G."/>
            <person name="Westerholm M."/>
            <person name="Schnurer A."/>
        </authorList>
    </citation>
    <scope>NUCLEOTIDE SEQUENCE [LARGE SCALE GENOMIC DNA]</scope>
    <source>
        <strain evidence="5 6">DSM 29873</strain>
    </source>
</reference>
<feature type="chain" id="PRO_5043948133" evidence="3">
    <location>
        <begin position="27"/>
        <end position="2321"/>
    </location>
</feature>
<sequence>MKKKILSGFLALVFLLQAFLPSLAYAYQTNLQDAKIISDDHSTQDNLITIGKLKGVGFSKDNPTAAISIEGVEEKNHKNTVALDGLEIGDEIIPQILMSSNSPYIQGRQPADPDKPNYWANVQGKLTTVGLDGGTFDWNKVLGQGAKVKLLFTQTNGNVMTGVRFYLEVDKDGTYTWSNNDGNPTYLPLYDADGNPYTYNVQIERNFSENVQLIIQESNGTPGVSWRPEGDKQVATIQFLDIMIQQVASTKFVSEWHTSLAEADRPQIEGYFKVEEYLDNNFNFPKNDTTRTILRSSFVENFEEDEDNGPWSFLPSELETTPETVEVKTDTQGLTFEEADGVKTVKSGDHKFKYDFTYHVIEGGKLTMTEIIPLTFDANGGKFENFTDPDTETKIVKEVDYEGTLTSMPDAPTKDRETFKGWSTTQDGKNPVTDADFANIKEAKTFYAIWDNNEIQAEELEVFESFKDGDTWVNDFIPTLEKLKGQVKIKDADGNPQPLANDDTFEILNDEGNAITGNDLKNYLYEKLKEKDNPNDEPTRIETVTAKVTKSNGESQTVEIPIKVTKNIYEAKTLTEKPFYVPDGYVKVTVDPTTKAKDPQRTVYYVNPEAKVVIPGSDPTAIDGYVFTKWLIKGNTEEYKLAEKPRYMFKKEATIEAQYEKEKQGIVNIKYVDEKGNNLLNADPSVRIKGQDYPEEKYGKNGDPIPSDVYKEETAPKFIGYKFNKIELNPEDGKYALDNKATIKIYYKKLDDVITKEKLDSSGIPEGYIYVFFNTGQNGRISYTYDTTKALYINPNAKVNLKEYAPQVTPHTGYTFTGWDKDIKTARIYQDGEEIKAQYNEIDSIIPEKNDDETPNKKPDGYVTVTFKPDANGTLSGTTVYYVNPNTELNLKDKADAIVKNPNVGYTADGGTWTPEITSKKYTKDFEYTYNFKPLEDVVKKIDENTKKPKGYVTVTFKADDSGNGTVTETVYYVNPNKYVSLTPPTDAKGKTGYEFGAWSENVSNYRQYKKDTFITASFNPINSVIPEKNPDGTKNDKPDGYVTVTFVIAPDVGGKIADGEIKVYYVNPDKDVTINPPKTEAETGYEFSEWDPDTTTPNKYTKDTEVKGNFKKLEDIIPSTNDQGKPNAKPEGYVTVTFEKGEHGELSGQTIYYVNPEADPVKTLANITKPEVKPEIGYKADGWDKEDTLEIKKDEIVTAKYKKLDDIIPKTKDDDSEKPDGYITVTFVKGEHGKELEGQAVYYVNPKKAVVLKDKAPKAIPNTGYKFARWDVSIDQAIQYEDGAEITALYNDPGNISTTEVEGFVKVEFKPGDNGSLEGTTEYWIKPEVEVNILAPTVKPNVGYKFDKWDKDLTVTLEANAPTYEIIAQYTPLKNIIPQKNTDGSDKPDGYHTVTFKAVNGTLSGDAIYYVKPDVDIDLTDTAKNITKKANVGYTEDGGTWTPAIESKKYNANETYTFTFKALADVIEKIDDSTKKPDGYVTVKVVPTDKAVDSTEKIYYVNPNKEVTIPFAKPEGKDVPVDESIPKAFKWLFTKWTSDEVPTRVWETGVDKGITAKFTNETTIVTANYDKSITDQGSVQADEVTVHESFKDEDGWVNNFIDTEATEAILKDALKVNGGKLPADATVVFLDDDGNAYADDAAFKAALYDKLKEKDDGNKPSRIEKLKAKVTFKNGEVQIVDIPIKVIKNIYEAKTEEGKPNYVPDGYVKVTVDPTTKAENPQKYFYYVNPEAKVVIPGEDPVGVDGNTFTKWLIDGKDTVYELAKKPRHQFDSATTIKAQYSKDVIPAKPDGSKAEGTPDNFVKVTFVPTEKGTLEGNSIFYVNPEKEVIIPVNNPVGKTYYTFKEWKIDDINTGETYTVGSPKQFTANETTITATYTESDNIIPYNPKEPTTRPDGYVRVTFEAEEGLTLTEEKSYYVKANAKDAEGNPITLGNSELVKPAYKEETGYKFDKWDKEDSLVIEAADIVVTAKATKLDNVIPEKKEDGTPNEKPADYKEVTFVIKTGDESKGSITGVAKFYVNPTEYVTINPPATKAETGYEFGAWDKDTTIPTVYDKDTTITGSFNDLEAVIPKTNPDGTENKQPAGYKTVTFVIDPAKGGKIADKEAAVYYVNPAKEVTVPQPKTQAETGYEFEKWDRDTVTTPKKYTDDTEVKGNFKKLEDIIPSTNDQGKPNAKPEGYVTVTFAKGEHGELTGQTIYYVNPKADPAKTLGDTSIVKPEVKAEIGYKFKSWDYLDTKEIISDIKVTAQYISIDDVIPSTNDQGKPNEKPDGYIEVKFSTEENGKIKGTEKKRKSCVCKSKQGSCIKRFRSRSYTRHWI</sequence>
<name>A0AAW9MXV0_9FIRM</name>
<comment type="caution">
    <text evidence="5">The sequence shown here is derived from an EMBL/GenBank/DDBJ whole genome shotgun (WGS) entry which is preliminary data.</text>
</comment>
<dbReference type="Pfam" id="PF18998">
    <property type="entry name" value="Flg_new_2"/>
    <property type="match status" value="1"/>
</dbReference>
<dbReference type="Gene3D" id="2.60.40.4270">
    <property type="entry name" value="Listeria-Bacteroides repeat domain"/>
    <property type="match status" value="1"/>
</dbReference>
<feature type="region of interest" description="Disordered" evidence="2">
    <location>
        <begin position="406"/>
        <end position="427"/>
    </location>
</feature>
<dbReference type="Proteomes" id="UP001357733">
    <property type="component" value="Unassembled WGS sequence"/>
</dbReference>
<evidence type="ECO:0000313" key="6">
    <source>
        <dbReference type="Proteomes" id="UP001357733"/>
    </source>
</evidence>
<evidence type="ECO:0000256" key="1">
    <source>
        <dbReference type="ARBA" id="ARBA00004196"/>
    </source>
</evidence>
<proteinExistence type="predicted"/>
<comment type="subcellular location">
    <subcellularLocation>
        <location evidence="1">Cell envelope</location>
    </subcellularLocation>
</comment>
<dbReference type="RefSeq" id="WP_324619596.1">
    <property type="nucleotide sequence ID" value="NZ_JAYKOT010000003.1"/>
</dbReference>
<keyword evidence="3" id="KW-0732">Signal</keyword>
<evidence type="ECO:0000256" key="2">
    <source>
        <dbReference type="SAM" id="MobiDB-lite"/>
    </source>
</evidence>
<gene>
    <name evidence="5" type="ORF">VLK81_05145</name>
</gene>
<organism evidence="5 6">
    <name type="scientific">Citroniella saccharovorans</name>
    <dbReference type="NCBI Taxonomy" id="2053367"/>
    <lineage>
        <taxon>Bacteria</taxon>
        <taxon>Bacillati</taxon>
        <taxon>Bacillota</taxon>
        <taxon>Tissierellia</taxon>
        <taxon>Tissierellales</taxon>
        <taxon>Peptoniphilaceae</taxon>
        <taxon>Citroniella</taxon>
    </lineage>
</organism>
<feature type="signal peptide" evidence="3">
    <location>
        <begin position="1"/>
        <end position="26"/>
    </location>
</feature>
<dbReference type="EMBL" id="JAYKOT010000003">
    <property type="protein sequence ID" value="MEB3429405.1"/>
    <property type="molecule type" value="Genomic_DNA"/>
</dbReference>
<evidence type="ECO:0000259" key="4">
    <source>
        <dbReference type="Pfam" id="PF18998"/>
    </source>
</evidence>
<evidence type="ECO:0000313" key="5">
    <source>
        <dbReference type="EMBL" id="MEB3429405.1"/>
    </source>
</evidence>
<evidence type="ECO:0000256" key="3">
    <source>
        <dbReference type="SAM" id="SignalP"/>
    </source>
</evidence>
<dbReference type="InterPro" id="IPR044060">
    <property type="entry name" value="Bacterial_rp_domain"/>
</dbReference>